<proteinExistence type="predicted"/>
<dbReference type="RefSeq" id="WP_074730279.1">
    <property type="nucleotide sequence ID" value="NZ_FOGW01000004.1"/>
</dbReference>
<dbReference type="InterPro" id="IPR026870">
    <property type="entry name" value="Zinc_ribbon_dom"/>
</dbReference>
<protein>
    <submittedName>
        <fullName evidence="4">Zinc-ribbon domain-containing protein</fullName>
    </submittedName>
</protein>
<keyword evidence="2" id="KW-0812">Transmembrane</keyword>
<feature type="transmembrane region" description="Helical" evidence="2">
    <location>
        <begin position="135"/>
        <end position="159"/>
    </location>
</feature>
<sequence>MICNKCGAENENGALFCGSCGAKLEQVNNDPNSFEYSYGTTNNANENNANENNANENNAVNLNKDVSNKEETNQEMSNQGFENQGFQNQGMPNQGFENQGMPNQGMPNQGFQNQGMPNPGFQGQMMPKRQITKDIKILFGLIGAAVVALILFFVVGSILNDFNHASDAYYNAVKNYDYKTINKYTNVTDKTFLTEKNFKKSFDLDKKFTGKLVDKEDVDTAFDISKVKKFNIENEKGRSGYLKLTGTKGSSKNFLFFNAWKISCPQVVAQRVNFIVPKDAKLYINGDQVPTKYITSHATTTDTYLIPAMYDGQYSISVKPIGHSKMTVKRLVGSQVMDERPSTYFSLTRIKLNESEQKELLKQAKKDYARLLNAFVKQEDYETVKDMFATSNSISKYRYNNLARLFTASNAKVGIANIKINDIKGSISNNDVNTPSVRLSYNDKVDGVENVGTETKIFRDRGRTGYVRVTYKYDEKKGWLVNYLYMYLG</sequence>
<dbReference type="AlphaFoldDB" id="A0A1H9P5R7"/>
<dbReference type="EMBL" id="FOGW01000004">
    <property type="protein sequence ID" value="SER42913.1"/>
    <property type="molecule type" value="Genomic_DNA"/>
</dbReference>
<organism evidence="4 5">
    <name type="scientific">Lachnobacterium bovis</name>
    <dbReference type="NCBI Taxonomy" id="140626"/>
    <lineage>
        <taxon>Bacteria</taxon>
        <taxon>Bacillati</taxon>
        <taxon>Bacillota</taxon>
        <taxon>Clostridia</taxon>
        <taxon>Lachnospirales</taxon>
        <taxon>Lachnospiraceae</taxon>
        <taxon>Lachnobacterium</taxon>
    </lineage>
</organism>
<evidence type="ECO:0000313" key="5">
    <source>
        <dbReference type="Proteomes" id="UP000182471"/>
    </source>
</evidence>
<accession>A0A1H9P5R7</accession>
<feature type="region of interest" description="Disordered" evidence="1">
    <location>
        <begin position="34"/>
        <end position="58"/>
    </location>
</feature>
<keyword evidence="2" id="KW-1133">Transmembrane helix</keyword>
<gene>
    <name evidence="4" type="ORF">SAMN02910429_00082</name>
</gene>
<feature type="compositionally biased region" description="Low complexity" evidence="1">
    <location>
        <begin position="42"/>
        <end position="58"/>
    </location>
</feature>
<name>A0A1H9P5R7_9FIRM</name>
<evidence type="ECO:0000256" key="1">
    <source>
        <dbReference type="SAM" id="MobiDB-lite"/>
    </source>
</evidence>
<evidence type="ECO:0000259" key="3">
    <source>
        <dbReference type="Pfam" id="PF13240"/>
    </source>
</evidence>
<keyword evidence="2" id="KW-0472">Membrane</keyword>
<evidence type="ECO:0000256" key="2">
    <source>
        <dbReference type="SAM" id="Phobius"/>
    </source>
</evidence>
<feature type="domain" description="Zinc-ribbon" evidence="3">
    <location>
        <begin position="3"/>
        <end position="24"/>
    </location>
</feature>
<keyword evidence="5" id="KW-1185">Reference proteome</keyword>
<feature type="region of interest" description="Disordered" evidence="1">
    <location>
        <begin position="70"/>
        <end position="95"/>
    </location>
</feature>
<reference evidence="5" key="1">
    <citation type="submission" date="2016-10" db="EMBL/GenBank/DDBJ databases">
        <authorList>
            <person name="Varghese N."/>
            <person name="Submissions S."/>
        </authorList>
    </citation>
    <scope>NUCLEOTIDE SEQUENCE [LARGE SCALE GENOMIC DNA]</scope>
    <source>
        <strain evidence="5">S1b</strain>
    </source>
</reference>
<dbReference type="Pfam" id="PF13240">
    <property type="entry name" value="Zn_Ribbon_1"/>
    <property type="match status" value="1"/>
</dbReference>
<feature type="compositionally biased region" description="Low complexity" evidence="1">
    <location>
        <begin position="78"/>
        <end position="90"/>
    </location>
</feature>
<dbReference type="Proteomes" id="UP000182471">
    <property type="component" value="Unassembled WGS sequence"/>
</dbReference>
<evidence type="ECO:0000313" key="4">
    <source>
        <dbReference type="EMBL" id="SER42913.1"/>
    </source>
</evidence>